<reference evidence="3 4" key="1">
    <citation type="journal article" date="2018" name="G3 (Bethesda)">
        <title>Phylogenetic and Phylogenomic Definition of Rhizopus Species.</title>
        <authorList>
            <person name="Gryganskyi A.P."/>
            <person name="Golan J."/>
            <person name="Dolatabadi S."/>
            <person name="Mondo S."/>
            <person name="Robb S."/>
            <person name="Idnurm A."/>
            <person name="Muszewska A."/>
            <person name="Steczkiewicz K."/>
            <person name="Masonjones S."/>
            <person name="Liao H.L."/>
            <person name="Gajdeczka M.T."/>
            <person name="Anike F."/>
            <person name="Vuek A."/>
            <person name="Anishchenko I.M."/>
            <person name="Voigt K."/>
            <person name="de Hoog G.S."/>
            <person name="Smith M.E."/>
            <person name="Heitman J."/>
            <person name="Vilgalys R."/>
            <person name="Stajich J.E."/>
        </authorList>
    </citation>
    <scope>NUCLEOTIDE SEQUENCE [LARGE SCALE GENOMIC DNA]</scope>
    <source>
        <strain evidence="3 4">LSU 92-RS-03</strain>
    </source>
</reference>
<dbReference type="PROSITE" id="PS50030">
    <property type="entry name" value="UBA"/>
    <property type="match status" value="1"/>
</dbReference>
<dbReference type="InterPro" id="IPR028889">
    <property type="entry name" value="USP"/>
</dbReference>
<dbReference type="Proteomes" id="UP000253551">
    <property type="component" value="Unassembled WGS sequence"/>
</dbReference>
<dbReference type="SMART" id="SM00165">
    <property type="entry name" value="UBA"/>
    <property type="match status" value="1"/>
</dbReference>
<evidence type="ECO:0008006" key="5">
    <source>
        <dbReference type="Google" id="ProtNLM"/>
    </source>
</evidence>
<dbReference type="PANTHER" id="PTHR39597">
    <property type="entry name" value="UBA DOMAIN-CONTAINING PROTEIN RUP1"/>
    <property type="match status" value="1"/>
</dbReference>
<evidence type="ECO:0000259" key="2">
    <source>
        <dbReference type="PROSITE" id="PS50235"/>
    </source>
</evidence>
<feature type="domain" description="UBA" evidence="1">
    <location>
        <begin position="17"/>
        <end position="57"/>
    </location>
</feature>
<name>A0A367KGG9_RHIST</name>
<keyword evidence="4" id="KW-1185">Reference proteome</keyword>
<dbReference type="SUPFAM" id="SSF46934">
    <property type="entry name" value="UBA-like"/>
    <property type="match status" value="1"/>
</dbReference>
<dbReference type="InterPro" id="IPR001394">
    <property type="entry name" value="Peptidase_C19_UCH"/>
</dbReference>
<dbReference type="InterPro" id="IPR009060">
    <property type="entry name" value="UBA-like_sf"/>
</dbReference>
<evidence type="ECO:0000259" key="1">
    <source>
        <dbReference type="PROSITE" id="PS50030"/>
    </source>
</evidence>
<accession>A0A367KGG9</accession>
<dbReference type="SUPFAM" id="SSF54001">
    <property type="entry name" value="Cysteine proteinases"/>
    <property type="match status" value="1"/>
</dbReference>
<dbReference type="Gene3D" id="3.90.70.10">
    <property type="entry name" value="Cysteine proteinases"/>
    <property type="match status" value="1"/>
</dbReference>
<dbReference type="EMBL" id="PJQM01001756">
    <property type="protein sequence ID" value="RCI01268.1"/>
    <property type="molecule type" value="Genomic_DNA"/>
</dbReference>
<organism evidence="3 4">
    <name type="scientific">Rhizopus stolonifer</name>
    <name type="common">Rhizopus nigricans</name>
    <dbReference type="NCBI Taxonomy" id="4846"/>
    <lineage>
        <taxon>Eukaryota</taxon>
        <taxon>Fungi</taxon>
        <taxon>Fungi incertae sedis</taxon>
        <taxon>Mucoromycota</taxon>
        <taxon>Mucoromycotina</taxon>
        <taxon>Mucoromycetes</taxon>
        <taxon>Mucorales</taxon>
        <taxon>Mucorineae</taxon>
        <taxon>Rhizopodaceae</taxon>
        <taxon>Rhizopus</taxon>
    </lineage>
</organism>
<dbReference type="InterPro" id="IPR015940">
    <property type="entry name" value="UBA"/>
</dbReference>
<dbReference type="PANTHER" id="PTHR39597:SF1">
    <property type="entry name" value="UBA DOMAIN-CONTAINING PROTEIN RUP1"/>
    <property type="match status" value="1"/>
</dbReference>
<dbReference type="Gene3D" id="1.10.8.10">
    <property type="entry name" value="DNA helicase RuvA subunit, C-terminal domain"/>
    <property type="match status" value="1"/>
</dbReference>
<dbReference type="InterPro" id="IPR055335">
    <property type="entry name" value="Ucp6/RUP1"/>
</dbReference>
<dbReference type="CDD" id="cd14297">
    <property type="entry name" value="UBA2_spUBP14_like"/>
    <property type="match status" value="1"/>
</dbReference>
<comment type="caution">
    <text evidence="3">The sequence shown here is derived from an EMBL/GenBank/DDBJ whole genome shotgun (WGS) entry which is preliminary data.</text>
</comment>
<evidence type="ECO:0000313" key="3">
    <source>
        <dbReference type="EMBL" id="RCI01268.1"/>
    </source>
</evidence>
<proteinExistence type="predicted"/>
<dbReference type="GO" id="GO:0005634">
    <property type="term" value="C:nucleus"/>
    <property type="evidence" value="ECO:0007669"/>
    <property type="project" value="TreeGrafter"/>
</dbReference>
<feature type="domain" description="USP" evidence="2">
    <location>
        <begin position="145"/>
        <end position="590"/>
    </location>
</feature>
<dbReference type="OrthoDB" id="443682at2759"/>
<dbReference type="PROSITE" id="PS50235">
    <property type="entry name" value="USP_3"/>
    <property type="match status" value="1"/>
</dbReference>
<dbReference type="GO" id="GO:0004843">
    <property type="term" value="F:cysteine-type deubiquitinase activity"/>
    <property type="evidence" value="ECO:0007669"/>
    <property type="project" value="InterPro"/>
</dbReference>
<dbReference type="STRING" id="4846.A0A367KGG9"/>
<dbReference type="InterPro" id="IPR038765">
    <property type="entry name" value="Papain-like_cys_pep_sf"/>
</dbReference>
<dbReference type="Pfam" id="PF00443">
    <property type="entry name" value="UCH"/>
    <property type="match status" value="1"/>
</dbReference>
<dbReference type="GO" id="GO:0005829">
    <property type="term" value="C:cytosol"/>
    <property type="evidence" value="ECO:0007669"/>
    <property type="project" value="TreeGrafter"/>
</dbReference>
<dbReference type="GO" id="GO:0016579">
    <property type="term" value="P:protein deubiquitination"/>
    <property type="evidence" value="ECO:0007669"/>
    <property type="project" value="InterPro"/>
</dbReference>
<protein>
    <recommendedName>
        <fullName evidence="5">UBA domain-containing protein</fullName>
    </recommendedName>
</protein>
<evidence type="ECO:0000313" key="4">
    <source>
        <dbReference type="Proteomes" id="UP000253551"/>
    </source>
</evidence>
<gene>
    <name evidence="3" type="ORF">CU098_008343</name>
</gene>
<dbReference type="AlphaFoldDB" id="A0A367KGG9"/>
<dbReference type="InterPro" id="IPR018200">
    <property type="entry name" value="USP_CS"/>
</dbReference>
<sequence length="923" mass="105875">MALKFRNLKKGFSTIILIMEEAINQLQDLGVTRGQAKRALARYNNDVALAADYIFSGADLSDEEQDTPQARINTMESDEQLALRLSQETASTQQAPLTKDTTYDRASWSVVPFTSVDEKKADVSLTWWTDPENLSDRLAKDHIPIGLRPPLYNFAYVPIVLQALFHITAFRHAVLSFRPFPSGWGTPQYYWRGLGDPVPIDMIQTTTTPPPVTVKEGSLIPLDSPEATPMAQLSLEDAPIVKPTYEPMSRLMRSFAELQKLFGYMQHTKRAYAHSYHLVKALNQKERSPREWEYTDVSFEGFLDMLIQCLVQVDEQSTQATQTDFVPIFRNLFLLKARIEYKQESDYDDDEVYYLSIRLDHGMDSFHACLDPLIYVDNDRFTTFKQIPPLLWVVLENRTSPHTTDLPYTIDTTIYMDRYMQEDQKRALEGFKKIESSRKQIVALEAQIQALEGNAGLSRLDILTHTMTYFKDRQEMVDILSTVQQSIQARLTSLKNKVKEIKQDMTHAFEDMKQHPYDLRATLHHDGKHGTGHYWAYVYVEPSEISLLPDIPVEDKGGWFKFCDASVVPVSDQAMLDDPTPPFSLLYASQAIPQFTRDQLSQCVPQTLFDFVQLDHTLLEQEIEEDMKHSTTSSSLCFDDTCSVGTAVPAESQVFTGESLHQLKTTVEQRMEQVTELSGHDPIFLKSFEAFLARSQNQSALEHFYLLYSSEKNSLDEEASLSDPELEIIWQEYNRYLNVGQWIVQALDYFVQKDYSRAVDALLATKQQEDLWKTQLMLNQDVYQAYHGLEALSFQPLIERYGKACVQIMNDTAYAKACQPSYRTRGLEDGIRLAQQAQAMIGSDPIAKEALSEKWLSFTERSDLTDHEAELLTKLIMTWLEGQATDNKQQPEEFTYSSLEPLWKTYQHLCTESELLLLQINTK</sequence>
<dbReference type="PROSITE" id="PS00973">
    <property type="entry name" value="USP_2"/>
    <property type="match status" value="1"/>
</dbReference>